<comment type="similarity">
    <text evidence="2">Belongs to the UPF0324 family.</text>
</comment>
<feature type="transmembrane region" description="Helical" evidence="7">
    <location>
        <begin position="216"/>
        <end position="238"/>
    </location>
</feature>
<feature type="transmembrane region" description="Helical" evidence="7">
    <location>
        <begin position="315"/>
        <end position="335"/>
    </location>
</feature>
<feature type="transmembrane region" description="Helical" evidence="7">
    <location>
        <begin position="254"/>
        <end position="272"/>
    </location>
</feature>
<feature type="transmembrane region" description="Helical" evidence="7">
    <location>
        <begin position="12"/>
        <end position="34"/>
    </location>
</feature>
<evidence type="ECO:0000256" key="4">
    <source>
        <dbReference type="ARBA" id="ARBA00022692"/>
    </source>
</evidence>
<proteinExistence type="inferred from homology"/>
<gene>
    <name evidence="8" type="ORF">BJY20_000812</name>
</gene>
<evidence type="ECO:0000256" key="5">
    <source>
        <dbReference type="ARBA" id="ARBA00022989"/>
    </source>
</evidence>
<keyword evidence="9" id="KW-1185">Reference proteome</keyword>
<evidence type="ECO:0000256" key="3">
    <source>
        <dbReference type="ARBA" id="ARBA00022475"/>
    </source>
</evidence>
<evidence type="ECO:0000313" key="9">
    <source>
        <dbReference type="Proteomes" id="UP000554054"/>
    </source>
</evidence>
<feature type="transmembrane region" description="Helical" evidence="7">
    <location>
        <begin position="95"/>
        <end position="117"/>
    </location>
</feature>
<evidence type="ECO:0000256" key="6">
    <source>
        <dbReference type="ARBA" id="ARBA00023136"/>
    </source>
</evidence>
<protein>
    <submittedName>
        <fullName evidence="8">Putative integral membrane protein (TIGR00698 family)</fullName>
    </submittedName>
</protein>
<comment type="caution">
    <text evidence="8">The sequence shown here is derived from an EMBL/GenBank/DDBJ whole genome shotgun (WGS) entry which is preliminary data.</text>
</comment>
<sequence length="336" mass="33486">MTTSTTSTVRTTVPSSVLPGLALCLAAAVVSALVGRIHPVLSPLLVAILLGVALAAVRPLPAPLRPGLDLSGRTLLRAGIVLLGLQLSLRGIAALGVGTVALVLLVVASGIAVTLTVGRLLGLTWSQRMLIACGFSICGAAAVAAAKDVVDSEDEEVATGIALVVVFGTAMIGIIPLAVLGLGLGDEAAGLWAGASIHEVAQVVAAGGIISGATLSIAVVVKLARVLMLAPVMAFIGWQQRARATGSGGTQPPLVPPFVIGFIVMVLIGTWVPLPGGVTDVASMVQTVLLAAAMFALGCGVRFADLRKAGSRPVLLAAVATVWVSLVGLGGALLLG</sequence>
<keyword evidence="6 7" id="KW-0472">Membrane</keyword>
<reference evidence="8 9" key="1">
    <citation type="submission" date="2020-07" db="EMBL/GenBank/DDBJ databases">
        <title>Sequencing the genomes of 1000 actinobacteria strains.</title>
        <authorList>
            <person name="Klenk H.-P."/>
        </authorList>
    </citation>
    <scope>NUCLEOTIDE SEQUENCE [LARGE SCALE GENOMIC DNA]</scope>
    <source>
        <strain evidence="8 9">DSM 26154</strain>
    </source>
</reference>
<evidence type="ECO:0000256" key="2">
    <source>
        <dbReference type="ARBA" id="ARBA00007977"/>
    </source>
</evidence>
<feature type="transmembrane region" description="Helical" evidence="7">
    <location>
        <begin position="158"/>
        <end position="182"/>
    </location>
</feature>
<dbReference type="Pfam" id="PF03601">
    <property type="entry name" value="Cons_hypoth698"/>
    <property type="match status" value="1"/>
</dbReference>
<dbReference type="PANTHER" id="PTHR30106">
    <property type="entry name" value="INNER MEMBRANE PROTEIN YEIH-RELATED"/>
    <property type="match status" value="1"/>
</dbReference>
<evidence type="ECO:0000256" key="1">
    <source>
        <dbReference type="ARBA" id="ARBA00004651"/>
    </source>
</evidence>
<dbReference type="GO" id="GO:0005886">
    <property type="term" value="C:plasma membrane"/>
    <property type="evidence" value="ECO:0007669"/>
    <property type="project" value="UniProtKB-SubCell"/>
</dbReference>
<dbReference type="AlphaFoldDB" id="A0A852VPM4"/>
<keyword evidence="5 7" id="KW-1133">Transmembrane helix</keyword>
<accession>A0A852VPM4</accession>
<dbReference type="InterPro" id="IPR018383">
    <property type="entry name" value="UPF0324_pro"/>
</dbReference>
<feature type="transmembrane region" description="Helical" evidence="7">
    <location>
        <begin position="284"/>
        <end position="303"/>
    </location>
</feature>
<keyword evidence="3" id="KW-1003">Cell membrane</keyword>
<evidence type="ECO:0000313" key="8">
    <source>
        <dbReference type="EMBL" id="NYF97420.1"/>
    </source>
</evidence>
<feature type="transmembrane region" description="Helical" evidence="7">
    <location>
        <begin position="189"/>
        <end position="210"/>
    </location>
</feature>
<dbReference type="PANTHER" id="PTHR30106:SF2">
    <property type="entry name" value="UPF0324 INNER MEMBRANE PROTEIN YEIH"/>
    <property type="match status" value="1"/>
</dbReference>
<organism evidence="8 9">
    <name type="scientific">Janibacter cremeus</name>
    <dbReference type="NCBI Taxonomy" id="1285192"/>
    <lineage>
        <taxon>Bacteria</taxon>
        <taxon>Bacillati</taxon>
        <taxon>Actinomycetota</taxon>
        <taxon>Actinomycetes</taxon>
        <taxon>Micrococcales</taxon>
        <taxon>Intrasporangiaceae</taxon>
        <taxon>Janibacter</taxon>
    </lineage>
</organism>
<evidence type="ECO:0000256" key="7">
    <source>
        <dbReference type="SAM" id="Phobius"/>
    </source>
</evidence>
<dbReference type="RefSeq" id="WP_185990361.1">
    <property type="nucleotide sequence ID" value="NZ_JACCAE010000001.1"/>
</dbReference>
<dbReference type="EMBL" id="JACCAE010000001">
    <property type="protein sequence ID" value="NYF97420.1"/>
    <property type="molecule type" value="Genomic_DNA"/>
</dbReference>
<name>A0A852VPM4_9MICO</name>
<feature type="transmembrane region" description="Helical" evidence="7">
    <location>
        <begin position="70"/>
        <end position="89"/>
    </location>
</feature>
<feature type="transmembrane region" description="Helical" evidence="7">
    <location>
        <begin position="129"/>
        <end position="146"/>
    </location>
</feature>
<feature type="transmembrane region" description="Helical" evidence="7">
    <location>
        <begin position="40"/>
        <end position="58"/>
    </location>
</feature>
<keyword evidence="4 7" id="KW-0812">Transmembrane</keyword>
<comment type="subcellular location">
    <subcellularLocation>
        <location evidence="1">Cell membrane</location>
        <topology evidence="1">Multi-pass membrane protein</topology>
    </subcellularLocation>
</comment>
<dbReference type="Proteomes" id="UP000554054">
    <property type="component" value="Unassembled WGS sequence"/>
</dbReference>